<feature type="domain" description="STAS" evidence="1">
    <location>
        <begin position="119"/>
        <end position="205"/>
    </location>
</feature>
<dbReference type="RefSeq" id="WP_024078447.1">
    <property type="nucleotide sequence ID" value="NZ_CP027527.1"/>
</dbReference>
<dbReference type="Gene3D" id="3.30.750.24">
    <property type="entry name" value="STAS domain"/>
    <property type="match status" value="2"/>
</dbReference>
<protein>
    <recommendedName>
        <fullName evidence="1">STAS domain-containing protein</fullName>
    </recommendedName>
</protein>
<accession>A4TXU0</accession>
<dbReference type="PROSITE" id="PS50801">
    <property type="entry name" value="STAS"/>
    <property type="match status" value="2"/>
</dbReference>
<gene>
    <name evidence="2" type="ORF">MGR_2410</name>
</gene>
<dbReference type="GO" id="GO:0043856">
    <property type="term" value="F:anti-sigma factor antagonist activity"/>
    <property type="evidence" value="ECO:0007669"/>
    <property type="project" value="TreeGrafter"/>
</dbReference>
<proteinExistence type="predicted"/>
<dbReference type="PANTHER" id="PTHR33495:SF2">
    <property type="entry name" value="ANTI-SIGMA FACTOR ANTAGONIST TM_1081-RELATED"/>
    <property type="match status" value="1"/>
</dbReference>
<dbReference type="CDD" id="cd07043">
    <property type="entry name" value="STAS_anti-anti-sigma_factors"/>
    <property type="match status" value="2"/>
</dbReference>
<name>A4TXU0_9PROT</name>
<evidence type="ECO:0000259" key="1">
    <source>
        <dbReference type="PROSITE" id="PS50801"/>
    </source>
</evidence>
<dbReference type="AlphaFoldDB" id="A4TXU0"/>
<dbReference type="PANTHER" id="PTHR33495">
    <property type="entry name" value="ANTI-SIGMA FACTOR ANTAGONIST TM_1081-RELATED-RELATED"/>
    <property type="match status" value="1"/>
</dbReference>
<sequence length="205" mass="22454">MDYVRQQDVSCLTFRFNGRLTFRDSAAFEAVTGEIAASSVPWIRFDLSGLEYLDSYGIGLFALARDAAEQAGARLELVNVKGPVADVLYRISFDCIVSTPQIGDLRISTMRRTGAEARVALAGNFRVTDQERFLPIIQSAISDDFSRLIIDLGQLTFIDSIGISLIMTAADEARKVGKEVMLGNPQGSVRDLLRLTAVDTVVQVV</sequence>
<dbReference type="EMBL" id="CU459003">
    <property type="protein sequence ID" value="CAM75447.1"/>
    <property type="molecule type" value="Genomic_DNA"/>
</dbReference>
<reference evidence="2" key="1">
    <citation type="journal article" date="2007" name="J. Bacteriol.">
        <title>Comparative genome analysis of four magnetotactic bacteria reveals a complex set of group-specific genes implicated in magnetosome biomineralization and function.</title>
        <authorList>
            <person name="Richter M."/>
            <person name="Kube M."/>
            <person name="Bazylinski D.A."/>
            <person name="Lombardot T."/>
            <person name="Gloeckner F.O."/>
            <person name="Reinhardt R."/>
            <person name="Schueler D."/>
        </authorList>
    </citation>
    <scope>NUCLEOTIDE SEQUENCE</scope>
    <source>
        <strain evidence="2">MSR-1</strain>
    </source>
</reference>
<organism evidence="2">
    <name type="scientific">Magnetospirillum gryphiswaldense</name>
    <dbReference type="NCBI Taxonomy" id="55518"/>
    <lineage>
        <taxon>Bacteria</taxon>
        <taxon>Pseudomonadati</taxon>
        <taxon>Pseudomonadota</taxon>
        <taxon>Alphaproteobacteria</taxon>
        <taxon>Rhodospirillales</taxon>
        <taxon>Rhodospirillaceae</taxon>
        <taxon>Magnetospirillum</taxon>
    </lineage>
</organism>
<dbReference type="Pfam" id="PF01740">
    <property type="entry name" value="STAS"/>
    <property type="match status" value="2"/>
</dbReference>
<dbReference type="SUPFAM" id="SSF52091">
    <property type="entry name" value="SpoIIaa-like"/>
    <property type="match status" value="2"/>
</dbReference>
<feature type="domain" description="STAS" evidence="1">
    <location>
        <begin position="12"/>
        <end position="121"/>
    </location>
</feature>
<dbReference type="InterPro" id="IPR002645">
    <property type="entry name" value="STAS_dom"/>
</dbReference>
<dbReference type="InterPro" id="IPR036513">
    <property type="entry name" value="STAS_dom_sf"/>
</dbReference>
<evidence type="ECO:0000313" key="2">
    <source>
        <dbReference type="EMBL" id="CAM75447.1"/>
    </source>
</evidence>